<dbReference type="AlphaFoldDB" id="A0A5A7PEG8"/>
<evidence type="ECO:0000256" key="1">
    <source>
        <dbReference type="SAM" id="MobiDB-lite"/>
    </source>
</evidence>
<evidence type="ECO:0000313" key="3">
    <source>
        <dbReference type="Proteomes" id="UP000325081"/>
    </source>
</evidence>
<dbReference type="EMBL" id="BKCP01004450">
    <property type="protein sequence ID" value="GER31335.1"/>
    <property type="molecule type" value="Genomic_DNA"/>
</dbReference>
<name>A0A5A7PEG8_STRAF</name>
<dbReference type="GO" id="GO:0003677">
    <property type="term" value="F:DNA binding"/>
    <property type="evidence" value="ECO:0007669"/>
    <property type="project" value="UniProtKB-KW"/>
</dbReference>
<reference evidence="3" key="1">
    <citation type="journal article" date="2019" name="Curr. Biol.">
        <title>Genome Sequence of Striga asiatica Provides Insight into the Evolution of Plant Parasitism.</title>
        <authorList>
            <person name="Yoshida S."/>
            <person name="Kim S."/>
            <person name="Wafula E.K."/>
            <person name="Tanskanen J."/>
            <person name="Kim Y.M."/>
            <person name="Honaas L."/>
            <person name="Yang Z."/>
            <person name="Spallek T."/>
            <person name="Conn C.E."/>
            <person name="Ichihashi Y."/>
            <person name="Cheong K."/>
            <person name="Cui S."/>
            <person name="Der J.P."/>
            <person name="Gundlach H."/>
            <person name="Jiao Y."/>
            <person name="Hori C."/>
            <person name="Ishida J.K."/>
            <person name="Kasahara H."/>
            <person name="Kiba T."/>
            <person name="Kim M.S."/>
            <person name="Koo N."/>
            <person name="Laohavisit A."/>
            <person name="Lee Y.H."/>
            <person name="Lumba S."/>
            <person name="McCourt P."/>
            <person name="Mortimer J.C."/>
            <person name="Mutuku J.M."/>
            <person name="Nomura T."/>
            <person name="Sasaki-Sekimoto Y."/>
            <person name="Seto Y."/>
            <person name="Wang Y."/>
            <person name="Wakatake T."/>
            <person name="Sakakibara H."/>
            <person name="Demura T."/>
            <person name="Yamaguchi S."/>
            <person name="Yoneyama K."/>
            <person name="Manabe R.I."/>
            <person name="Nelson D.C."/>
            <person name="Schulman A.H."/>
            <person name="Timko M.P."/>
            <person name="dePamphilis C.W."/>
            <person name="Choi D."/>
            <person name="Shirasu K."/>
        </authorList>
    </citation>
    <scope>NUCLEOTIDE SEQUENCE [LARGE SCALE GENOMIC DNA]</scope>
    <source>
        <strain evidence="3">cv. UVA1</strain>
    </source>
</reference>
<keyword evidence="3" id="KW-1185">Reference proteome</keyword>
<keyword evidence="2" id="KW-0238">DNA-binding</keyword>
<dbReference type="Proteomes" id="UP000325081">
    <property type="component" value="Unassembled WGS sequence"/>
</dbReference>
<feature type="region of interest" description="Disordered" evidence="1">
    <location>
        <begin position="128"/>
        <end position="194"/>
    </location>
</feature>
<protein>
    <submittedName>
        <fullName evidence="2">Basic helix-loop-helix (BHLH) DNA-bindingsuperfamily protein</fullName>
    </submittedName>
</protein>
<proteinExistence type="predicted"/>
<evidence type="ECO:0000313" key="2">
    <source>
        <dbReference type="EMBL" id="GER31335.1"/>
    </source>
</evidence>
<organism evidence="2 3">
    <name type="scientific">Striga asiatica</name>
    <name type="common">Asiatic witchweed</name>
    <name type="synonym">Buchnera asiatica</name>
    <dbReference type="NCBI Taxonomy" id="4170"/>
    <lineage>
        <taxon>Eukaryota</taxon>
        <taxon>Viridiplantae</taxon>
        <taxon>Streptophyta</taxon>
        <taxon>Embryophyta</taxon>
        <taxon>Tracheophyta</taxon>
        <taxon>Spermatophyta</taxon>
        <taxon>Magnoliopsida</taxon>
        <taxon>eudicotyledons</taxon>
        <taxon>Gunneridae</taxon>
        <taxon>Pentapetalae</taxon>
        <taxon>asterids</taxon>
        <taxon>lamiids</taxon>
        <taxon>Lamiales</taxon>
        <taxon>Orobanchaceae</taxon>
        <taxon>Buchnereae</taxon>
        <taxon>Striga</taxon>
    </lineage>
</organism>
<feature type="compositionally biased region" description="Polar residues" evidence="1">
    <location>
        <begin position="151"/>
        <end position="165"/>
    </location>
</feature>
<accession>A0A5A7PEG8</accession>
<sequence length="194" mass="21774">MADQGRMSSPTAVVYWLQMLRQTSRSVNSRKAVPSLSWMLCKHGLRQCVQSNVLTTPVIVWDDIFESDLFSVAYQHSGDPRWPVRYLFTEVYEVTTNPPDVLDQNSTNENDSDVLSLSSLTNEPLINGSIRNNVCHPRSTRERESSSEGSVNTHTHVSIQRQGSRTPLRIPRPPRKPAPSSCKGSSSDPLTEHL</sequence>
<feature type="compositionally biased region" description="Polar residues" evidence="1">
    <location>
        <begin position="182"/>
        <end position="194"/>
    </location>
</feature>
<gene>
    <name evidence="2" type="ORF">STAS_07330</name>
</gene>
<comment type="caution">
    <text evidence="2">The sequence shown here is derived from an EMBL/GenBank/DDBJ whole genome shotgun (WGS) entry which is preliminary data.</text>
</comment>
<dbReference type="OrthoDB" id="928934at2759"/>